<dbReference type="Proteomes" id="UP000315295">
    <property type="component" value="Unassembled WGS sequence"/>
</dbReference>
<keyword evidence="1" id="KW-1133">Transmembrane helix</keyword>
<gene>
    <name evidence="2" type="ORF">C1H46_005930</name>
</gene>
<keyword evidence="1" id="KW-0812">Transmembrane</keyword>
<dbReference type="AlphaFoldDB" id="A0A540NBN8"/>
<evidence type="ECO:0000256" key="1">
    <source>
        <dbReference type="SAM" id="Phobius"/>
    </source>
</evidence>
<keyword evidence="3" id="KW-1185">Reference proteome</keyword>
<protein>
    <submittedName>
        <fullName evidence="2">Uncharacterized protein</fullName>
    </submittedName>
</protein>
<reference evidence="2 3" key="1">
    <citation type="journal article" date="2019" name="G3 (Bethesda)">
        <title>Sequencing of a Wild Apple (Malus baccata) Genome Unravels the Differences Between Cultivated and Wild Apple Species Regarding Disease Resistance and Cold Tolerance.</title>
        <authorList>
            <person name="Chen X."/>
        </authorList>
    </citation>
    <scope>NUCLEOTIDE SEQUENCE [LARGE SCALE GENOMIC DNA]</scope>
    <source>
        <strain evidence="3">cv. Shandingzi</strain>
        <tissue evidence="2">Leaves</tissue>
    </source>
</reference>
<dbReference type="EMBL" id="VIEB01000071">
    <property type="protein sequence ID" value="TQE08455.1"/>
    <property type="molecule type" value="Genomic_DNA"/>
</dbReference>
<organism evidence="2 3">
    <name type="scientific">Malus baccata</name>
    <name type="common">Siberian crab apple</name>
    <name type="synonym">Pyrus baccata</name>
    <dbReference type="NCBI Taxonomy" id="106549"/>
    <lineage>
        <taxon>Eukaryota</taxon>
        <taxon>Viridiplantae</taxon>
        <taxon>Streptophyta</taxon>
        <taxon>Embryophyta</taxon>
        <taxon>Tracheophyta</taxon>
        <taxon>Spermatophyta</taxon>
        <taxon>Magnoliopsida</taxon>
        <taxon>eudicotyledons</taxon>
        <taxon>Gunneridae</taxon>
        <taxon>Pentapetalae</taxon>
        <taxon>rosids</taxon>
        <taxon>fabids</taxon>
        <taxon>Rosales</taxon>
        <taxon>Rosaceae</taxon>
        <taxon>Amygdaloideae</taxon>
        <taxon>Maleae</taxon>
        <taxon>Malus</taxon>
    </lineage>
</organism>
<comment type="caution">
    <text evidence="2">The sequence shown here is derived from an EMBL/GenBank/DDBJ whole genome shotgun (WGS) entry which is preliminary data.</text>
</comment>
<keyword evidence="1" id="KW-0472">Membrane</keyword>
<evidence type="ECO:0000313" key="2">
    <source>
        <dbReference type="EMBL" id="TQE08455.1"/>
    </source>
</evidence>
<proteinExistence type="predicted"/>
<accession>A0A540NBN8</accession>
<feature type="transmembrane region" description="Helical" evidence="1">
    <location>
        <begin position="103"/>
        <end position="122"/>
    </location>
</feature>
<evidence type="ECO:0000313" key="3">
    <source>
        <dbReference type="Proteomes" id="UP000315295"/>
    </source>
</evidence>
<sequence length="151" mass="17161">MHLSSLNLHAPFSLPAPFIPSSPWTKRCKSLQHHGLKQSPANPNPNLIPLCKNFPKPTQNPSSFCRQIQIQISLSGDVVYPASLQFSEIFGRRRNWVFLGDKGFVVFAASMTFLTISALNLYKWYVMAMVCAVPNHHKSVRLVVLGIWWLW</sequence>
<name>A0A540NBN8_MALBA</name>